<gene>
    <name evidence="1" type="ORF">AaeL_AAEL008762</name>
</gene>
<proteinExistence type="predicted"/>
<dbReference type="PaxDb" id="7159-AAEL008762-PA"/>
<dbReference type="AlphaFoldDB" id="Q16XV1"/>
<dbReference type="Proteomes" id="UP000682892">
    <property type="component" value="Unassembled WGS sequence"/>
</dbReference>
<sequence length="78" mass="8597">MPQQNGDGGKRRHCQLLSSASIATIAATLNRVHEPQLSSAATLPSISKSHCRNDKLKPFWHLIPLWRHATTIDNAIST</sequence>
<reference evidence="1" key="1">
    <citation type="submission" date="2005-10" db="EMBL/GenBank/DDBJ databases">
        <authorList>
            <person name="Loftus B.J."/>
            <person name="Nene V.M."/>
            <person name="Hannick L.I."/>
            <person name="Bidwell S."/>
            <person name="Haas B."/>
            <person name="Amedeo P."/>
            <person name="Orvis J."/>
            <person name="Wortman J.R."/>
            <person name="White O.R."/>
            <person name="Salzberg S."/>
            <person name="Shumway M."/>
            <person name="Koo H."/>
            <person name="Zhao Y."/>
            <person name="Holmes M."/>
            <person name="Miller J."/>
            <person name="Schatz M."/>
            <person name="Pop M."/>
            <person name="Pai G."/>
            <person name="Utterback T."/>
            <person name="Rogers Y.-H."/>
            <person name="Kravitz S."/>
            <person name="Fraser C.M."/>
        </authorList>
    </citation>
    <scope>NUCLEOTIDE SEQUENCE</scope>
    <source>
        <strain evidence="1">Liverpool</strain>
    </source>
</reference>
<reference evidence="1" key="2">
    <citation type="journal article" date="2007" name="Science">
        <title>Genome sequence of Aedes aegypti, a major arbovirus vector.</title>
        <authorList>
            <person name="Nene V."/>
            <person name="Wortman J.R."/>
            <person name="Lawson D."/>
            <person name="Haas B."/>
            <person name="Kodira C."/>
            <person name="Tu Z.J."/>
            <person name="Loftus B."/>
            <person name="Xi Z."/>
            <person name="Megy K."/>
            <person name="Grabherr M."/>
            <person name="Ren Q."/>
            <person name="Zdobnov E.M."/>
            <person name="Lobo N.F."/>
            <person name="Campbell K.S."/>
            <person name="Brown S.E."/>
            <person name="Bonaldo M.F."/>
            <person name="Zhu J."/>
            <person name="Sinkins S.P."/>
            <person name="Hogenkamp D.G."/>
            <person name="Amedeo P."/>
            <person name="Arensburger P."/>
            <person name="Atkinson P.W."/>
            <person name="Bidwell S."/>
            <person name="Biedler J."/>
            <person name="Birney E."/>
            <person name="Bruggner R.V."/>
            <person name="Costas J."/>
            <person name="Coy M.R."/>
            <person name="Crabtree J."/>
            <person name="Crawford M."/>
            <person name="Debruyn B."/>
            <person name="Decaprio D."/>
            <person name="Eiglmeier K."/>
            <person name="Eisenstadt E."/>
            <person name="El-Dorry H."/>
            <person name="Gelbart W.M."/>
            <person name="Gomes S.L."/>
            <person name="Hammond M."/>
            <person name="Hannick L.I."/>
            <person name="Hogan J.R."/>
            <person name="Holmes M.H."/>
            <person name="Jaffe D."/>
            <person name="Johnston J.S."/>
            <person name="Kennedy R.C."/>
            <person name="Koo H."/>
            <person name="Kravitz S."/>
            <person name="Kriventseva E.V."/>
            <person name="Kulp D."/>
            <person name="Labutti K."/>
            <person name="Lee E."/>
            <person name="Li S."/>
            <person name="Lovin D.D."/>
            <person name="Mao C."/>
            <person name="Mauceli E."/>
            <person name="Menck C.F."/>
            <person name="Miller J.R."/>
            <person name="Montgomery P."/>
            <person name="Mori A."/>
            <person name="Nascimento A.L."/>
            <person name="Naveira H.F."/>
            <person name="Nusbaum C."/>
            <person name="O'leary S."/>
            <person name="Orvis J."/>
            <person name="Pertea M."/>
            <person name="Quesneville H."/>
            <person name="Reidenbach K.R."/>
            <person name="Rogers Y.H."/>
            <person name="Roth C.W."/>
            <person name="Schneider J.R."/>
            <person name="Schatz M."/>
            <person name="Shumway M."/>
            <person name="Stanke M."/>
            <person name="Stinson E.O."/>
            <person name="Tubio J.M."/>
            <person name="Vanzee J.P."/>
            <person name="Verjovski-Almeida S."/>
            <person name="Werner D."/>
            <person name="White O."/>
            <person name="Wyder S."/>
            <person name="Zeng Q."/>
            <person name="Zhao Q."/>
            <person name="Zhao Y."/>
            <person name="Hill C.A."/>
            <person name="Raikhel A.S."/>
            <person name="Soares M.B."/>
            <person name="Knudson D.L."/>
            <person name="Lee N.H."/>
            <person name="Galagan J."/>
            <person name="Salzberg S.L."/>
            <person name="Paulsen I.T."/>
            <person name="Dimopoulos G."/>
            <person name="Collins F.H."/>
            <person name="Birren B."/>
            <person name="Fraser-Liggett C.M."/>
            <person name="Severson D.W."/>
        </authorList>
    </citation>
    <scope>NUCLEOTIDE SEQUENCE [LARGE SCALE GENOMIC DNA]</scope>
    <source>
        <strain evidence="1">Liverpool</strain>
    </source>
</reference>
<name>Q16XV1_AEDAE</name>
<evidence type="ECO:0000313" key="2">
    <source>
        <dbReference type="Proteomes" id="UP000682892"/>
    </source>
</evidence>
<dbReference type="HOGENOM" id="CLU_2623975_0_0_1"/>
<organism evidence="1 2">
    <name type="scientific">Aedes aegypti</name>
    <name type="common">Yellowfever mosquito</name>
    <name type="synonym">Culex aegypti</name>
    <dbReference type="NCBI Taxonomy" id="7159"/>
    <lineage>
        <taxon>Eukaryota</taxon>
        <taxon>Metazoa</taxon>
        <taxon>Ecdysozoa</taxon>
        <taxon>Arthropoda</taxon>
        <taxon>Hexapoda</taxon>
        <taxon>Insecta</taxon>
        <taxon>Pterygota</taxon>
        <taxon>Neoptera</taxon>
        <taxon>Endopterygota</taxon>
        <taxon>Diptera</taxon>
        <taxon>Nematocera</taxon>
        <taxon>Culicoidea</taxon>
        <taxon>Culicidae</taxon>
        <taxon>Culicinae</taxon>
        <taxon>Aedini</taxon>
        <taxon>Aedes</taxon>
        <taxon>Stegomyia</taxon>
    </lineage>
</organism>
<reference evidence="1" key="3">
    <citation type="submission" date="2012-09" db="EMBL/GenBank/DDBJ databases">
        <authorList>
            <consortium name="VectorBase"/>
        </authorList>
    </citation>
    <scope>NUCLEOTIDE SEQUENCE</scope>
    <source>
        <strain evidence="1">Liverpool</strain>
    </source>
</reference>
<evidence type="ECO:0000313" key="1">
    <source>
        <dbReference type="EMBL" id="EAT39442.1"/>
    </source>
</evidence>
<dbReference type="EMBL" id="CH477532">
    <property type="protein sequence ID" value="EAT39442.1"/>
    <property type="molecule type" value="Genomic_DNA"/>
</dbReference>
<accession>Q16XV1</accession>
<protein>
    <submittedName>
        <fullName evidence="1">AAEL008762-PA</fullName>
    </submittedName>
</protein>